<dbReference type="Pfam" id="PF00300">
    <property type="entry name" value="His_Phos_1"/>
    <property type="match status" value="1"/>
</dbReference>
<evidence type="ECO:0000256" key="2">
    <source>
        <dbReference type="PIRSR" id="PIRSR613078-2"/>
    </source>
</evidence>
<evidence type="ECO:0000313" key="3">
    <source>
        <dbReference type="EMBL" id="NIH53502.1"/>
    </source>
</evidence>
<sequence>MTETTTIALIRHGQTPWNAEFRIQGRTDIDLNDTGREQARFAAKELDDSWNIVTSSPLSRASETAAIIAEGLGLSGPAHVDHLVERNFGRAEGLTAGDELEAVRLPGGFVDSETEAEVSARGLLALEHLRDTYAGKNVIAVSHGSFIRLTLQGLFDLTMPRINNAAVSIVTFTPDGWSLDTVNGVPAHELV</sequence>
<keyword evidence="4" id="KW-1185">Reference proteome</keyword>
<dbReference type="SUPFAM" id="SSF53254">
    <property type="entry name" value="Phosphoglycerate mutase-like"/>
    <property type="match status" value="1"/>
</dbReference>
<reference evidence="3 4" key="1">
    <citation type="submission" date="2020-02" db="EMBL/GenBank/DDBJ databases">
        <title>Sequencing the genomes of 1000 actinobacteria strains.</title>
        <authorList>
            <person name="Klenk H.-P."/>
        </authorList>
    </citation>
    <scope>NUCLEOTIDE SEQUENCE [LARGE SCALE GENOMIC DNA]</scope>
    <source>
        <strain evidence="3 4">DSM 27960</strain>
    </source>
</reference>
<dbReference type="Gene3D" id="3.40.50.1240">
    <property type="entry name" value="Phosphoglycerate mutase-like"/>
    <property type="match status" value="1"/>
</dbReference>
<keyword evidence="3" id="KW-0413">Isomerase</keyword>
<name>A0A7X5R0Z8_9MICO</name>
<feature type="active site" description="Proton donor/acceptor" evidence="1">
    <location>
        <position position="85"/>
    </location>
</feature>
<dbReference type="EC" id="5.4.2.12" evidence="3"/>
<dbReference type="RefSeq" id="WP_341777881.1">
    <property type="nucleotide sequence ID" value="NZ_JAAMOX010000001.1"/>
</dbReference>
<dbReference type="EMBL" id="JAAMOX010000001">
    <property type="protein sequence ID" value="NIH53502.1"/>
    <property type="molecule type" value="Genomic_DNA"/>
</dbReference>
<dbReference type="GO" id="GO:0005737">
    <property type="term" value="C:cytoplasm"/>
    <property type="evidence" value="ECO:0007669"/>
    <property type="project" value="TreeGrafter"/>
</dbReference>
<dbReference type="PANTHER" id="PTHR48100">
    <property type="entry name" value="BROAD-SPECIFICITY PHOSPHATASE YOR283W-RELATED"/>
    <property type="match status" value="1"/>
</dbReference>
<dbReference type="GO" id="GO:0016791">
    <property type="term" value="F:phosphatase activity"/>
    <property type="evidence" value="ECO:0007669"/>
    <property type="project" value="TreeGrafter"/>
</dbReference>
<organism evidence="3 4">
    <name type="scientific">Lysinibacter cavernae</name>
    <dbReference type="NCBI Taxonomy" id="1640652"/>
    <lineage>
        <taxon>Bacteria</taxon>
        <taxon>Bacillati</taxon>
        <taxon>Actinomycetota</taxon>
        <taxon>Actinomycetes</taxon>
        <taxon>Micrococcales</taxon>
        <taxon>Microbacteriaceae</taxon>
        <taxon>Lysinibacter</taxon>
    </lineage>
</organism>
<dbReference type="PROSITE" id="PS00175">
    <property type="entry name" value="PG_MUTASE"/>
    <property type="match status" value="1"/>
</dbReference>
<dbReference type="InterPro" id="IPR013078">
    <property type="entry name" value="His_Pase_superF_clade-1"/>
</dbReference>
<accession>A0A7X5R0Z8</accession>
<feature type="binding site" evidence="2">
    <location>
        <position position="60"/>
    </location>
    <ligand>
        <name>substrate</name>
    </ligand>
</feature>
<feature type="active site" description="Tele-phosphohistidine intermediate" evidence="1">
    <location>
        <position position="12"/>
    </location>
</feature>
<dbReference type="AlphaFoldDB" id="A0A7X5R0Z8"/>
<comment type="caution">
    <text evidence="3">The sequence shown here is derived from an EMBL/GenBank/DDBJ whole genome shotgun (WGS) entry which is preliminary data.</text>
</comment>
<proteinExistence type="predicted"/>
<gene>
    <name evidence="3" type="ORF">FHX76_001370</name>
</gene>
<feature type="binding site" evidence="2">
    <location>
        <begin position="11"/>
        <end position="18"/>
    </location>
    <ligand>
        <name>substrate</name>
    </ligand>
</feature>
<evidence type="ECO:0000313" key="4">
    <source>
        <dbReference type="Proteomes" id="UP000541033"/>
    </source>
</evidence>
<dbReference type="InterPro" id="IPR029033">
    <property type="entry name" value="His_PPase_superfam"/>
</dbReference>
<dbReference type="CDD" id="cd07067">
    <property type="entry name" value="HP_PGM_like"/>
    <property type="match status" value="1"/>
</dbReference>
<evidence type="ECO:0000256" key="1">
    <source>
        <dbReference type="PIRSR" id="PIRSR613078-1"/>
    </source>
</evidence>
<dbReference type="SMART" id="SM00855">
    <property type="entry name" value="PGAM"/>
    <property type="match status" value="1"/>
</dbReference>
<protein>
    <submittedName>
        <fullName evidence="3">Putative phosphoglycerate mutase</fullName>
        <ecNumber evidence="3">5.4.2.12</ecNumber>
    </submittedName>
</protein>
<dbReference type="Proteomes" id="UP000541033">
    <property type="component" value="Unassembled WGS sequence"/>
</dbReference>
<dbReference type="InterPro" id="IPR001345">
    <property type="entry name" value="PG/BPGM_mutase_AS"/>
</dbReference>
<dbReference type="InterPro" id="IPR050275">
    <property type="entry name" value="PGM_Phosphatase"/>
</dbReference>
<dbReference type="GO" id="GO:0004619">
    <property type="term" value="F:phosphoglycerate mutase activity"/>
    <property type="evidence" value="ECO:0007669"/>
    <property type="project" value="UniProtKB-EC"/>
</dbReference>
<dbReference type="PANTHER" id="PTHR48100:SF59">
    <property type="entry name" value="ADENOSYLCOBALAMIN_ALPHA-RIBAZOLE PHOSPHATASE"/>
    <property type="match status" value="1"/>
</dbReference>